<evidence type="ECO:0000313" key="6">
    <source>
        <dbReference type="Proteomes" id="UP000182631"/>
    </source>
</evidence>
<gene>
    <name evidence="5" type="ORF">FLM9_707</name>
</gene>
<dbReference type="InterPro" id="IPR043129">
    <property type="entry name" value="ATPase_NBD"/>
</dbReference>
<name>A0A170T7T8_9SYNE</name>
<evidence type="ECO:0000256" key="2">
    <source>
        <dbReference type="ARBA" id="ARBA00022801"/>
    </source>
</evidence>
<dbReference type="PIRSF" id="PIRSF001267">
    <property type="entry name" value="Pyrophosphatase_GppA_Ppx"/>
    <property type="match status" value="1"/>
</dbReference>
<organism evidence="5 6">
    <name type="scientific">Candidatus Synechococcus spongiarum</name>
    <dbReference type="NCBI Taxonomy" id="431041"/>
    <lineage>
        <taxon>Bacteria</taxon>
        <taxon>Bacillati</taxon>
        <taxon>Cyanobacteriota</taxon>
        <taxon>Cyanophyceae</taxon>
        <taxon>Synechococcales</taxon>
        <taxon>Synechococcaceae</taxon>
        <taxon>Synechococcus</taxon>
    </lineage>
</organism>
<dbReference type="EC" id="3.6.1.11" evidence="5"/>
<dbReference type="SUPFAM" id="SSF53067">
    <property type="entry name" value="Actin-like ATPase domain"/>
    <property type="match status" value="2"/>
</dbReference>
<comment type="similarity">
    <text evidence="1">Belongs to the GppA/Ppx family.</text>
</comment>
<dbReference type="PANTHER" id="PTHR30005">
    <property type="entry name" value="EXOPOLYPHOSPHATASE"/>
    <property type="match status" value="1"/>
</dbReference>
<dbReference type="OrthoDB" id="9807195at2"/>
<sequence>MASNGTLKAAPPAPQEVRVAAIDIGTNSIHMVLAVVNQQLRSFSLLITEKTSVRLGERDPETGNLTAEALERAVLALNHYRQLAESHGVHAVIAVATSAVREAGNGRDFLAMVERKLGLQVDLVDGREEARLIYLGVLSAMDFAGAPHLILDIGGGSTELILADHHDTRSLSSLRVGAVRLAQDFGVHGPSTAERVQFLKTFIQGMLEPAVVKVQQRLAVGESPVLVCTSGTAMAVGRLLALRLGTTAQNLNGLRFGRGHVQELMKELVNLDAGQRRQLPGLSERRADIIVTGGLILETAMELLNVQEMVLCKRALREGLIVNWMLRHNLIVDRFSYQSDVRRRTILHQAHKYGVDRERAERVARHALILFDACRPDLDPVATEARELLWGAAMLHACGRHISSVGGYHKHSWYLVRHCTLLGYSEAEHLILAALVRYHRRSPPKKRHEAWLSLQDASQQRCVQQLSPLLRIAVALDCRPQTVVERLDVVLTAKTMTIQLTPFPGTNVSLECWSLDNCRAEIEPTLGRTLRVDVLKALVTAASG</sequence>
<dbReference type="Pfam" id="PF21447">
    <property type="entry name" value="Ppx-GppA_III"/>
    <property type="match status" value="1"/>
</dbReference>
<protein>
    <submittedName>
        <fullName evidence="5">Exopolyphosphatase</fullName>
        <ecNumber evidence="5">3.6.1.11</ecNumber>
    </submittedName>
</protein>
<dbReference type="Gene3D" id="3.30.420.40">
    <property type="match status" value="1"/>
</dbReference>
<proteinExistence type="inferred from homology"/>
<dbReference type="InterPro" id="IPR030673">
    <property type="entry name" value="PyroPPase_GppA_Ppx"/>
</dbReference>
<evidence type="ECO:0000259" key="4">
    <source>
        <dbReference type="Pfam" id="PF21447"/>
    </source>
</evidence>
<feature type="domain" description="Ppx/GppA phosphatase C-terminal" evidence="4">
    <location>
        <begin position="341"/>
        <end position="504"/>
    </location>
</feature>
<dbReference type="AlphaFoldDB" id="A0A170T7T8"/>
<reference evidence="6" key="1">
    <citation type="submission" date="2016-02" db="EMBL/GenBank/DDBJ databases">
        <authorList>
            <person name="liu f."/>
        </authorList>
    </citation>
    <scope>NUCLEOTIDE SEQUENCE [LARGE SCALE GENOMIC DNA]</scope>
</reference>
<dbReference type="InterPro" id="IPR048950">
    <property type="entry name" value="Ppx_GppA_C"/>
</dbReference>
<dbReference type="Gene3D" id="1.10.3210.10">
    <property type="entry name" value="Hypothetical protein af1432"/>
    <property type="match status" value="1"/>
</dbReference>
<dbReference type="PANTHER" id="PTHR30005:SF0">
    <property type="entry name" value="RETROGRADE REGULATION PROTEIN 2"/>
    <property type="match status" value="1"/>
</dbReference>
<dbReference type="CDD" id="cd24006">
    <property type="entry name" value="ASKHA_NBD_PPX_GppA"/>
    <property type="match status" value="1"/>
</dbReference>
<dbReference type="GO" id="GO:0004309">
    <property type="term" value="F:exopolyphosphatase activity"/>
    <property type="evidence" value="ECO:0007669"/>
    <property type="project" value="UniProtKB-EC"/>
</dbReference>
<accession>A0A170T7T8</accession>
<keyword evidence="6" id="KW-1185">Reference proteome</keyword>
<dbReference type="SUPFAM" id="SSF109604">
    <property type="entry name" value="HD-domain/PDEase-like"/>
    <property type="match status" value="1"/>
</dbReference>
<evidence type="ECO:0000259" key="3">
    <source>
        <dbReference type="Pfam" id="PF02541"/>
    </source>
</evidence>
<keyword evidence="2 5" id="KW-0378">Hydrolase</keyword>
<dbReference type="EMBL" id="FITM01000081">
    <property type="protein sequence ID" value="CZB16221.1"/>
    <property type="molecule type" value="Genomic_DNA"/>
</dbReference>
<dbReference type="InterPro" id="IPR050273">
    <property type="entry name" value="GppA/Ppx_hydrolase"/>
</dbReference>
<dbReference type="Pfam" id="PF02541">
    <property type="entry name" value="Ppx-GppA"/>
    <property type="match status" value="1"/>
</dbReference>
<dbReference type="RefSeq" id="WP_074457236.1">
    <property type="nucleotide sequence ID" value="NZ_FITM01000081.1"/>
</dbReference>
<dbReference type="InterPro" id="IPR003695">
    <property type="entry name" value="Ppx_GppA_N"/>
</dbReference>
<evidence type="ECO:0000256" key="1">
    <source>
        <dbReference type="ARBA" id="ARBA00007125"/>
    </source>
</evidence>
<dbReference type="Gene3D" id="3.30.420.150">
    <property type="entry name" value="Exopolyphosphatase. Domain 2"/>
    <property type="match status" value="1"/>
</dbReference>
<evidence type="ECO:0000313" key="5">
    <source>
        <dbReference type="EMBL" id="CZB16221.1"/>
    </source>
</evidence>
<dbReference type="Proteomes" id="UP000182631">
    <property type="component" value="Unassembled WGS sequence"/>
</dbReference>
<feature type="domain" description="Ppx/GppA phosphatase N-terminal" evidence="3">
    <location>
        <begin position="37"/>
        <end position="328"/>
    </location>
</feature>